<evidence type="ECO:0000256" key="7">
    <source>
        <dbReference type="ARBA" id="ARBA00022840"/>
    </source>
</evidence>
<comment type="subcellular location">
    <subcellularLocation>
        <location evidence="1">Nucleus</location>
    </subcellularLocation>
</comment>
<dbReference type="AlphaFoldDB" id="A0A1D8N849"/>
<gene>
    <name evidence="17" type="ORF">YALI1_B22015g</name>
</gene>
<evidence type="ECO:0000259" key="14">
    <source>
        <dbReference type="PROSITE" id="PS51192"/>
    </source>
</evidence>
<feature type="compositionally biased region" description="Acidic residues" evidence="13">
    <location>
        <begin position="205"/>
        <end position="234"/>
    </location>
</feature>
<dbReference type="GeneID" id="2907091"/>
<dbReference type="GO" id="GO:0005524">
    <property type="term" value="F:ATP binding"/>
    <property type="evidence" value="ECO:0007669"/>
    <property type="project" value="UniProtKB-KW"/>
</dbReference>
<evidence type="ECO:0000256" key="4">
    <source>
        <dbReference type="ARBA" id="ARBA00022741"/>
    </source>
</evidence>
<dbReference type="PANTHER" id="PTHR47959:SF1">
    <property type="entry name" value="ATP-DEPENDENT RNA HELICASE DBPA"/>
    <property type="match status" value="1"/>
</dbReference>
<evidence type="ECO:0000256" key="9">
    <source>
        <dbReference type="ARBA" id="ARBA00023242"/>
    </source>
</evidence>
<dbReference type="InterPro" id="IPR014001">
    <property type="entry name" value="Helicase_ATP-bd"/>
</dbReference>
<feature type="region of interest" description="Disordered" evidence="13">
    <location>
        <begin position="64"/>
        <end position="115"/>
    </location>
</feature>
<dbReference type="InterPro" id="IPR014014">
    <property type="entry name" value="RNA_helicase_DEAD_Q_motif"/>
</dbReference>
<feature type="short sequence motif" description="Q motif" evidence="11">
    <location>
        <begin position="282"/>
        <end position="310"/>
    </location>
</feature>
<dbReference type="Pfam" id="PF00271">
    <property type="entry name" value="Helicase_C"/>
    <property type="match status" value="1"/>
</dbReference>
<dbReference type="PROSITE" id="PS00039">
    <property type="entry name" value="DEAD_ATP_HELICASE"/>
    <property type="match status" value="1"/>
</dbReference>
<keyword evidence="9" id="KW-0539">Nucleus</keyword>
<evidence type="ECO:0000256" key="11">
    <source>
        <dbReference type="PROSITE-ProRule" id="PRU00552"/>
    </source>
</evidence>
<comment type="similarity">
    <text evidence="12">Belongs to the DEAD box helicase family.</text>
</comment>
<feature type="region of interest" description="Disordered" evidence="13">
    <location>
        <begin position="159"/>
        <end position="235"/>
    </location>
</feature>
<dbReference type="GO" id="GO:0005634">
    <property type="term" value="C:nucleus"/>
    <property type="evidence" value="ECO:0007669"/>
    <property type="project" value="UniProtKB-SubCell"/>
</dbReference>
<dbReference type="GO" id="GO:0005829">
    <property type="term" value="C:cytosol"/>
    <property type="evidence" value="ECO:0007669"/>
    <property type="project" value="TreeGrafter"/>
</dbReference>
<dbReference type="SMART" id="SM00487">
    <property type="entry name" value="DEXDc"/>
    <property type="match status" value="1"/>
</dbReference>
<feature type="compositionally biased region" description="Basic and acidic residues" evidence="13">
    <location>
        <begin position="727"/>
        <end position="739"/>
    </location>
</feature>
<dbReference type="VEuPathDB" id="FungiDB:YALI0_B16896g"/>
<evidence type="ECO:0000256" key="12">
    <source>
        <dbReference type="RuleBase" id="RU000492"/>
    </source>
</evidence>
<dbReference type="Pfam" id="PF00270">
    <property type="entry name" value="DEAD"/>
    <property type="match status" value="1"/>
</dbReference>
<dbReference type="EC" id="3.6.4.13" evidence="2"/>
<dbReference type="InterPro" id="IPR011545">
    <property type="entry name" value="DEAD/DEAH_box_helicase_dom"/>
</dbReference>
<sequence>MHPEFIGKICPCRNKLSTLFQTSTQITHTKMVKGKVTKPVKKATKSKQSAAMISKVKDDFVMTLDSDGEDLEEESADEKEEVEEKPVKLTKKQKKQKLSEADEELLEREKQAAKAGINPDFQFSLDGFAATSEGLDGWNFEVSKDDNKVQKREVDLDSIIKRKGGLLDEDEDEDEAETDVKMEENEDDLAIDGFGGGVQPGKDMDEPEDEDEENKEEVENEEEEDSDGSDSEAEECMHPDDLVLDDHKGPAIDEGPQDTAEEMAAFYAPEEENNDKTESVHKTFQTLNLSRPVMKGISALGYQAPTPIQSRTIPIALMGKDLVAGAVTGSGKTAAYIIPVLERLLYKSSKVAATKVVVLTPTRELSIQVADVGKKLAQYVSGVRFGLAVGGLNLRVQEQELKTRPEVVIATPGRFIDHVRNSPSFNVDDVEILVIDEADRMLEEGFQQELTEILTLLPKKRQTLLFSATMNSSISSLIQLSLSRPVRVMINPPKQAASGLVQEFVRIRKRDHLKPALLASILKKMDKEQRTIIFVARKETAHRLRIMLGLLGVRIGELHGALSQEQRLQSITAFKKLEVPILVCTDLASRGLDIPKIECVVNYDMPQTHAVYLHRVGRTARAGREGRSITLVGEAAADRAIVREAIKSVSESKQGKAVGRNVDWPEVEKLYSKIEEKGDIVNEILAEEKEEKAMLQAEMEVRKGENLLKYEKEIASRPRRTWFQNAQEKKADETSDKRNLLASNKDKMKKKKDNEEVRMYKKTKTDRKEASKRGKPKGKGKRK</sequence>
<dbReference type="VEuPathDB" id="FungiDB:YALI1_B22015g"/>
<dbReference type="SMART" id="SM00490">
    <property type="entry name" value="HELICc"/>
    <property type="match status" value="1"/>
</dbReference>
<keyword evidence="3" id="KW-0690">Ribosome biogenesis</keyword>
<keyword evidence="8" id="KW-0694">RNA-binding</keyword>
<dbReference type="InterPro" id="IPR000629">
    <property type="entry name" value="RNA-helicase_DEAD-box_CS"/>
</dbReference>
<dbReference type="SUPFAM" id="SSF52540">
    <property type="entry name" value="P-loop containing nucleoside triphosphate hydrolases"/>
    <property type="match status" value="1"/>
</dbReference>
<dbReference type="GO" id="GO:0006364">
    <property type="term" value="P:rRNA processing"/>
    <property type="evidence" value="ECO:0007669"/>
    <property type="project" value="UniProtKB-ARBA"/>
</dbReference>
<reference evidence="17 18" key="1">
    <citation type="journal article" date="2016" name="PLoS ONE">
        <title>Sequence Assembly of Yarrowia lipolytica Strain W29/CLIB89 Shows Transposable Element Diversity.</title>
        <authorList>
            <person name="Magnan C."/>
            <person name="Yu J."/>
            <person name="Chang I."/>
            <person name="Jahn E."/>
            <person name="Kanomata Y."/>
            <person name="Wu J."/>
            <person name="Zeller M."/>
            <person name="Oakes M."/>
            <person name="Baldi P."/>
            <person name="Sandmeyer S."/>
        </authorList>
    </citation>
    <scope>NUCLEOTIDE SEQUENCE [LARGE SCALE GENOMIC DNA]</scope>
    <source>
        <strain evidence="18">CLIB89(W29)</strain>
    </source>
</reference>
<dbReference type="CDD" id="cd17947">
    <property type="entry name" value="DEADc_DDX27"/>
    <property type="match status" value="1"/>
</dbReference>
<feature type="compositionally biased region" description="Acidic residues" evidence="13">
    <location>
        <begin position="66"/>
        <end position="81"/>
    </location>
</feature>
<dbReference type="GO" id="GO:0003723">
    <property type="term" value="F:RNA binding"/>
    <property type="evidence" value="ECO:0007669"/>
    <property type="project" value="UniProtKB-KW"/>
</dbReference>
<dbReference type="Gene3D" id="3.40.50.300">
    <property type="entry name" value="P-loop containing nucleotide triphosphate hydrolases"/>
    <property type="match status" value="2"/>
</dbReference>
<keyword evidence="6 12" id="KW-0347">Helicase</keyword>
<accession>A0A1D8N849</accession>
<evidence type="ECO:0000259" key="16">
    <source>
        <dbReference type="PROSITE" id="PS51195"/>
    </source>
</evidence>
<feature type="compositionally biased region" description="Basic residues" evidence="13">
    <location>
        <begin position="773"/>
        <end position="783"/>
    </location>
</feature>
<dbReference type="GO" id="GO:0003724">
    <property type="term" value="F:RNA helicase activity"/>
    <property type="evidence" value="ECO:0007669"/>
    <property type="project" value="UniProtKB-EC"/>
</dbReference>
<dbReference type="InterPro" id="IPR027417">
    <property type="entry name" value="P-loop_NTPase"/>
</dbReference>
<dbReference type="RefSeq" id="XP_500994.2">
    <property type="nucleotide sequence ID" value="XM_500994.3"/>
</dbReference>
<feature type="compositionally biased region" description="Acidic residues" evidence="13">
    <location>
        <begin position="167"/>
        <end position="177"/>
    </location>
</feature>
<feature type="domain" description="DEAD-box RNA helicase Q" evidence="16">
    <location>
        <begin position="282"/>
        <end position="310"/>
    </location>
</feature>
<dbReference type="InterPro" id="IPR001650">
    <property type="entry name" value="Helicase_C-like"/>
</dbReference>
<keyword evidence="5 12" id="KW-0378">Hydrolase</keyword>
<keyword evidence="7 12" id="KW-0067">ATP-binding</keyword>
<organism evidence="17 18">
    <name type="scientific">Yarrowia lipolytica</name>
    <name type="common">Candida lipolytica</name>
    <dbReference type="NCBI Taxonomy" id="4952"/>
    <lineage>
        <taxon>Eukaryota</taxon>
        <taxon>Fungi</taxon>
        <taxon>Dikarya</taxon>
        <taxon>Ascomycota</taxon>
        <taxon>Saccharomycotina</taxon>
        <taxon>Dipodascomycetes</taxon>
        <taxon>Dipodascales</taxon>
        <taxon>Dipodascales incertae sedis</taxon>
        <taxon>Yarrowia</taxon>
    </lineage>
</organism>
<keyword evidence="4 12" id="KW-0547">Nucleotide-binding</keyword>
<evidence type="ECO:0000256" key="6">
    <source>
        <dbReference type="ARBA" id="ARBA00022806"/>
    </source>
</evidence>
<evidence type="ECO:0000313" key="18">
    <source>
        <dbReference type="Proteomes" id="UP000182444"/>
    </source>
</evidence>
<evidence type="ECO:0000256" key="1">
    <source>
        <dbReference type="ARBA" id="ARBA00004123"/>
    </source>
</evidence>
<dbReference type="PROSITE" id="PS51194">
    <property type="entry name" value="HELICASE_CTER"/>
    <property type="match status" value="1"/>
</dbReference>
<dbReference type="InterPro" id="IPR050079">
    <property type="entry name" value="DEAD_box_RNA_helicase"/>
</dbReference>
<protein>
    <recommendedName>
        <fullName evidence="2">RNA helicase</fullName>
        <ecNumber evidence="2">3.6.4.13</ecNumber>
    </recommendedName>
</protein>
<proteinExistence type="inferred from homology"/>
<evidence type="ECO:0000259" key="15">
    <source>
        <dbReference type="PROSITE" id="PS51194"/>
    </source>
</evidence>
<dbReference type="PROSITE" id="PS51192">
    <property type="entry name" value="HELICASE_ATP_BIND_1"/>
    <property type="match status" value="1"/>
</dbReference>
<evidence type="ECO:0000256" key="3">
    <source>
        <dbReference type="ARBA" id="ARBA00022517"/>
    </source>
</evidence>
<evidence type="ECO:0000313" key="17">
    <source>
        <dbReference type="EMBL" id="AOW01814.1"/>
    </source>
</evidence>
<name>A0A1D8N849_YARLL</name>
<dbReference type="EMBL" id="CP017554">
    <property type="protein sequence ID" value="AOW01814.1"/>
    <property type="molecule type" value="Genomic_DNA"/>
</dbReference>
<dbReference type="eggNOG" id="KOG0338">
    <property type="taxonomic scope" value="Eukaryota"/>
</dbReference>
<feature type="domain" description="Helicase ATP-binding" evidence="14">
    <location>
        <begin position="313"/>
        <end position="488"/>
    </location>
</feature>
<evidence type="ECO:0000256" key="5">
    <source>
        <dbReference type="ARBA" id="ARBA00022801"/>
    </source>
</evidence>
<evidence type="ECO:0000256" key="8">
    <source>
        <dbReference type="ARBA" id="ARBA00022884"/>
    </source>
</evidence>
<feature type="region of interest" description="Disordered" evidence="13">
    <location>
        <begin position="721"/>
        <end position="783"/>
    </location>
</feature>
<evidence type="ECO:0000256" key="13">
    <source>
        <dbReference type="SAM" id="MobiDB-lite"/>
    </source>
</evidence>
<dbReference type="KEGG" id="yli:2907091"/>
<dbReference type="Proteomes" id="UP000182444">
    <property type="component" value="Chromosome 1B"/>
</dbReference>
<comment type="catalytic activity">
    <reaction evidence="10">
        <text>ATP + H2O = ADP + phosphate + H(+)</text>
        <dbReference type="Rhea" id="RHEA:13065"/>
        <dbReference type="ChEBI" id="CHEBI:15377"/>
        <dbReference type="ChEBI" id="CHEBI:15378"/>
        <dbReference type="ChEBI" id="CHEBI:30616"/>
        <dbReference type="ChEBI" id="CHEBI:43474"/>
        <dbReference type="ChEBI" id="CHEBI:456216"/>
        <dbReference type="EC" id="3.6.4.13"/>
    </reaction>
</comment>
<feature type="domain" description="Helicase C-terminal" evidence="15">
    <location>
        <begin position="517"/>
        <end position="666"/>
    </location>
</feature>
<evidence type="ECO:0000256" key="2">
    <source>
        <dbReference type="ARBA" id="ARBA00012552"/>
    </source>
</evidence>
<dbReference type="PROSITE" id="PS51195">
    <property type="entry name" value="Q_MOTIF"/>
    <property type="match status" value="1"/>
</dbReference>
<evidence type="ECO:0000256" key="10">
    <source>
        <dbReference type="ARBA" id="ARBA00047984"/>
    </source>
</evidence>
<dbReference type="PANTHER" id="PTHR47959">
    <property type="entry name" value="ATP-DEPENDENT RNA HELICASE RHLE-RELATED"/>
    <property type="match status" value="1"/>
</dbReference>
<dbReference type="CDD" id="cd18787">
    <property type="entry name" value="SF2_C_DEAD"/>
    <property type="match status" value="1"/>
</dbReference>
<dbReference type="GO" id="GO:0016787">
    <property type="term" value="F:hydrolase activity"/>
    <property type="evidence" value="ECO:0007669"/>
    <property type="project" value="UniProtKB-KW"/>
</dbReference>